<feature type="compositionally biased region" description="Basic and acidic residues" evidence="1">
    <location>
        <begin position="49"/>
        <end position="60"/>
    </location>
</feature>
<gene>
    <name evidence="4" type="ORF">ITI46_33920</name>
</gene>
<dbReference type="Pfam" id="PF14200">
    <property type="entry name" value="RicinB_lectin_2"/>
    <property type="match status" value="1"/>
</dbReference>
<evidence type="ECO:0000313" key="4">
    <source>
        <dbReference type="EMBL" id="MBO8196591.1"/>
    </source>
</evidence>
<dbReference type="EMBL" id="JADKMA010000353">
    <property type="protein sequence ID" value="MBO8196591.1"/>
    <property type="molecule type" value="Genomic_DNA"/>
</dbReference>
<feature type="signal peptide" evidence="2">
    <location>
        <begin position="1"/>
        <end position="30"/>
    </location>
</feature>
<name>A0ABS3XMN0_9ACTN</name>
<dbReference type="Proteomes" id="UP001519064">
    <property type="component" value="Unassembled WGS sequence"/>
</dbReference>
<evidence type="ECO:0000256" key="2">
    <source>
        <dbReference type="SAM" id="SignalP"/>
    </source>
</evidence>
<feature type="region of interest" description="Disordered" evidence="1">
    <location>
        <begin position="29"/>
        <end position="131"/>
    </location>
</feature>
<proteinExistence type="predicted"/>
<evidence type="ECO:0000256" key="1">
    <source>
        <dbReference type="SAM" id="MobiDB-lite"/>
    </source>
</evidence>
<reference evidence="4 5" key="1">
    <citation type="submission" date="2020-11" db="EMBL/GenBank/DDBJ databases">
        <title>Streptomyces spirodelae sp. nov., isolated from duckweed.</title>
        <authorList>
            <person name="Saimee Y."/>
            <person name="Duangmal K."/>
        </authorList>
    </citation>
    <scope>NUCLEOTIDE SEQUENCE [LARGE SCALE GENOMIC DNA]</scope>
    <source>
        <strain evidence="4 5">S16-07</strain>
    </source>
</reference>
<sequence length="287" mass="29907">MASSLLKKPWAIATAAVALATLITTPIALAGAGGDDKDSGASRKNHAAGTKDDAKGDPSETLRPSHPGYPSGSPSPSPSDKDKDEDKDKDKEADDKPKPSPSESDKGSSGSDEKGSGSGDSDDGVDAAGGVIPSGVITVRNHGTGLCMDLPGTGKGKPDGRVQQGACDTSYAFKGGNQRWELDLQRKDAGPKHTDLYLIRNVKDNLCLDLPGYDPVPANSPVTEYHCRGANDNQLWWLDKRSDGTFAIRNHSSGNLCLSVAGAKKANGALSITGCDGGIRQWRLSKP</sequence>
<dbReference type="Gene3D" id="2.80.10.50">
    <property type="match status" value="1"/>
</dbReference>
<dbReference type="CDD" id="cd00161">
    <property type="entry name" value="beta-trefoil_Ricin-like"/>
    <property type="match status" value="1"/>
</dbReference>
<comment type="caution">
    <text evidence="4">The sequence shown here is derived from an EMBL/GenBank/DDBJ whole genome shotgun (WGS) entry which is preliminary data.</text>
</comment>
<dbReference type="InterPro" id="IPR000772">
    <property type="entry name" value="Ricin_B_lectin"/>
</dbReference>
<organism evidence="4 5">
    <name type="scientific">Streptomyces oryzae</name>
    <dbReference type="NCBI Taxonomy" id="1434886"/>
    <lineage>
        <taxon>Bacteria</taxon>
        <taxon>Bacillati</taxon>
        <taxon>Actinomycetota</taxon>
        <taxon>Actinomycetes</taxon>
        <taxon>Kitasatosporales</taxon>
        <taxon>Streptomycetaceae</taxon>
        <taxon>Streptomyces</taxon>
    </lineage>
</organism>
<evidence type="ECO:0000259" key="3">
    <source>
        <dbReference type="SMART" id="SM00458"/>
    </source>
</evidence>
<keyword evidence="5" id="KW-1185">Reference proteome</keyword>
<dbReference type="PROSITE" id="PS50231">
    <property type="entry name" value="RICIN_B_LECTIN"/>
    <property type="match status" value="1"/>
</dbReference>
<protein>
    <submittedName>
        <fullName evidence="4">Ricin-type beta-trefoil lectin domain protein</fullName>
    </submittedName>
</protein>
<keyword evidence="2" id="KW-0732">Signal</keyword>
<dbReference type="SMART" id="SM00458">
    <property type="entry name" value="RICIN"/>
    <property type="match status" value="1"/>
</dbReference>
<evidence type="ECO:0000313" key="5">
    <source>
        <dbReference type="Proteomes" id="UP001519064"/>
    </source>
</evidence>
<feature type="domain" description="Ricin B lectin" evidence="3">
    <location>
        <begin position="134"/>
        <end position="285"/>
    </location>
</feature>
<feature type="chain" id="PRO_5045323659" evidence="2">
    <location>
        <begin position="31"/>
        <end position="287"/>
    </location>
</feature>
<feature type="compositionally biased region" description="Basic and acidic residues" evidence="1">
    <location>
        <begin position="79"/>
        <end position="115"/>
    </location>
</feature>
<dbReference type="InterPro" id="IPR035992">
    <property type="entry name" value="Ricin_B-like_lectins"/>
</dbReference>
<accession>A0ABS3XMN0</accession>
<dbReference type="SUPFAM" id="SSF50370">
    <property type="entry name" value="Ricin B-like lectins"/>
    <property type="match status" value="1"/>
</dbReference>